<dbReference type="Gene3D" id="1.20.1600.10">
    <property type="entry name" value="Outer membrane efflux proteins (OEP)"/>
    <property type="match status" value="1"/>
</dbReference>
<keyword evidence="7" id="KW-0354">Hemolysis</keyword>
<keyword evidence="3" id="KW-1134">Transmembrane beta strand</keyword>
<dbReference type="InterPro" id="IPR051906">
    <property type="entry name" value="TolC-like"/>
</dbReference>
<dbReference type="InterPro" id="IPR028351">
    <property type="entry name" value="CyaE"/>
</dbReference>
<keyword evidence="5 7" id="KW-0472">Membrane</keyword>
<organism evidence="11 12">
    <name type="scientific">Salinisphaera shabanensis E1L3A</name>
    <dbReference type="NCBI Taxonomy" id="1033802"/>
    <lineage>
        <taxon>Bacteria</taxon>
        <taxon>Pseudomonadati</taxon>
        <taxon>Pseudomonadota</taxon>
        <taxon>Gammaproteobacteria</taxon>
        <taxon>Salinisphaerales</taxon>
        <taxon>Salinisphaeraceae</taxon>
        <taxon>Salinisphaera</taxon>
    </lineage>
</organism>
<dbReference type="RefSeq" id="WP_021031620.1">
    <property type="nucleotide sequence ID" value="NZ_AFNV02000012.1"/>
</dbReference>
<dbReference type="GO" id="GO:1990281">
    <property type="term" value="C:efflux pump complex"/>
    <property type="evidence" value="ECO:0007669"/>
    <property type="project" value="TreeGrafter"/>
</dbReference>
<dbReference type="InterPro" id="IPR010130">
    <property type="entry name" value="T1SS_OMP_TolC"/>
</dbReference>
<evidence type="ECO:0000256" key="10">
    <source>
        <dbReference type="SAM" id="SignalP"/>
    </source>
</evidence>
<evidence type="ECO:0000313" key="11">
    <source>
        <dbReference type="EMBL" id="ERJ19073.1"/>
    </source>
</evidence>
<dbReference type="Proteomes" id="UP000006242">
    <property type="component" value="Unassembled WGS sequence"/>
</dbReference>
<protein>
    <recommendedName>
        <fullName evidence="7">Protein CyaE</fullName>
    </recommendedName>
</protein>
<dbReference type="eggNOG" id="COG1538">
    <property type="taxonomic scope" value="Bacteria"/>
</dbReference>
<dbReference type="PANTHER" id="PTHR30026:SF20">
    <property type="entry name" value="OUTER MEMBRANE PROTEIN TOLC"/>
    <property type="match status" value="1"/>
</dbReference>
<evidence type="ECO:0000256" key="5">
    <source>
        <dbReference type="ARBA" id="ARBA00023136"/>
    </source>
</evidence>
<evidence type="ECO:0000256" key="3">
    <source>
        <dbReference type="ARBA" id="ARBA00022452"/>
    </source>
</evidence>
<dbReference type="InterPro" id="IPR003423">
    <property type="entry name" value="OMP_efflux"/>
</dbReference>
<dbReference type="GO" id="GO:0031640">
    <property type="term" value="P:killing of cells of another organism"/>
    <property type="evidence" value="ECO:0007669"/>
    <property type="project" value="UniProtKB-KW"/>
</dbReference>
<keyword evidence="8" id="KW-0175">Coiled coil</keyword>
<reference evidence="11 12" key="1">
    <citation type="journal article" date="2011" name="J. Bacteriol.">
        <title>Genome sequence of Salinisphaera shabanensis, a gammaproteobacterium from the harsh, variable environment of the brine-seawater interface of the Shaban Deep in the Red Sea.</title>
        <authorList>
            <person name="Antunes A."/>
            <person name="Alam I."/>
            <person name="Bajic V.B."/>
            <person name="Stingl U."/>
        </authorList>
    </citation>
    <scope>NUCLEOTIDE SEQUENCE [LARGE SCALE GENOMIC DNA]</scope>
    <source>
        <strain evidence="11 12">E1L3A</strain>
    </source>
</reference>
<keyword evidence="12" id="KW-1185">Reference proteome</keyword>
<dbReference type="SUPFAM" id="SSF56954">
    <property type="entry name" value="Outer membrane efflux proteins (OEP)"/>
    <property type="match status" value="1"/>
</dbReference>
<accession>U2FY47</accession>
<feature type="chain" id="PRO_5004626951" description="Protein CyaE" evidence="10">
    <location>
        <begin position="29"/>
        <end position="478"/>
    </location>
</feature>
<dbReference type="OrthoDB" id="9813458at2"/>
<keyword evidence="4" id="KW-0812">Transmembrane</keyword>
<evidence type="ECO:0000256" key="1">
    <source>
        <dbReference type="ARBA" id="ARBA00007613"/>
    </source>
</evidence>
<comment type="similarity">
    <text evidence="1 7">Belongs to the outer membrane factor (OMF) (TC 1.B.17) family.</text>
</comment>
<proteinExistence type="inferred from homology"/>
<evidence type="ECO:0000256" key="9">
    <source>
        <dbReference type="SAM" id="MobiDB-lite"/>
    </source>
</evidence>
<dbReference type="Pfam" id="PF02321">
    <property type="entry name" value="OEP"/>
    <property type="match status" value="2"/>
</dbReference>
<evidence type="ECO:0000256" key="7">
    <source>
        <dbReference type="PIRNR" id="PIRNR001892"/>
    </source>
</evidence>
<evidence type="ECO:0000256" key="4">
    <source>
        <dbReference type="ARBA" id="ARBA00022692"/>
    </source>
</evidence>
<dbReference type="AlphaFoldDB" id="U2FY47"/>
<evidence type="ECO:0000256" key="8">
    <source>
        <dbReference type="SAM" id="Coils"/>
    </source>
</evidence>
<evidence type="ECO:0000256" key="6">
    <source>
        <dbReference type="ARBA" id="ARBA00023237"/>
    </source>
</evidence>
<keyword evidence="10" id="KW-0732">Signal</keyword>
<gene>
    <name evidence="11" type="ORF">SSPSH_001912</name>
</gene>
<reference evidence="11 12" key="2">
    <citation type="journal article" date="2013" name="PLoS ONE">
        <title>INDIGO - INtegrated Data Warehouse of MIcrobial GenOmes with Examples from the Red Sea Extremophiles.</title>
        <authorList>
            <person name="Alam I."/>
            <person name="Antunes A."/>
            <person name="Kamau A.A."/>
            <person name="Ba Alawi W."/>
            <person name="Kalkatawi M."/>
            <person name="Stingl U."/>
            <person name="Bajic V.B."/>
        </authorList>
    </citation>
    <scope>NUCLEOTIDE SEQUENCE [LARGE SCALE GENOMIC DNA]</scope>
    <source>
        <strain evidence="11 12">E1L3A</strain>
    </source>
</reference>
<keyword evidence="7" id="KW-0204">Cytolysis</keyword>
<evidence type="ECO:0000313" key="12">
    <source>
        <dbReference type="Proteomes" id="UP000006242"/>
    </source>
</evidence>
<evidence type="ECO:0000256" key="2">
    <source>
        <dbReference type="ARBA" id="ARBA00022448"/>
    </source>
</evidence>
<feature type="coiled-coil region" evidence="8">
    <location>
        <begin position="173"/>
        <end position="231"/>
    </location>
</feature>
<name>U2FY47_9GAMM</name>
<comment type="caution">
    <text evidence="11">The sequence shown here is derived from an EMBL/GenBank/DDBJ whole genome shotgun (WGS) entry which is preliminary data.</text>
</comment>
<keyword evidence="2 7" id="KW-0813">Transport</keyword>
<keyword evidence="6 7" id="KW-0998">Cell outer membrane</keyword>
<dbReference type="PANTHER" id="PTHR30026">
    <property type="entry name" value="OUTER MEMBRANE PROTEIN TOLC"/>
    <property type="match status" value="1"/>
</dbReference>
<comment type="function">
    <text evidence="7">CyaE is necessary for transport of calmodulin-sensitive adenylate cyclase-hemolysin (cyclolysin).</text>
</comment>
<feature type="signal peptide" evidence="10">
    <location>
        <begin position="1"/>
        <end position="28"/>
    </location>
</feature>
<dbReference type="GO" id="GO:0009279">
    <property type="term" value="C:cell outer membrane"/>
    <property type="evidence" value="ECO:0007669"/>
    <property type="project" value="UniProtKB-SubCell"/>
</dbReference>
<dbReference type="NCBIfam" id="TIGR01844">
    <property type="entry name" value="type_I_sec_TolC"/>
    <property type="match status" value="1"/>
</dbReference>
<sequence length="478" mass="51320">MTRSVCRYRRPTMGAALLALAVALPAQAGQNLLDTYDQALRNDTELLTAQAESGAADARYRQARGQLLPSLSASASYTRVEQEQTFESPEGGDAGAGGGLSFFGGNDGPTTSDQQSYSLDLTQPLFNWTAWQAKDAADARRDQAVLSLSNAEQALIVRVAEAYFDVLAARDALNSAREQQRSIQSQLDRAEAAFEAGLDPITDQQEAQSSLDSAMVDAIDAENQLASARDALITLTGRTPNALSGIDVTETMPDMAVDGAGRDRDAWLAVALQRSPQVAASEAAWRAAREDIGAERGGHLPTVNLVGRVGRQEQLFPLGAGGQANLVDETRSIGVELQMPLFSGGATRAAVSEAEYNAEQARLDVISARRQLLIDINEAYRNVQTTERRLAALDRAIASGQTALEAAQAGYRLGNRTILDVIDAQITLVQRRADRKQAWYDHALARLRLREAAGVLDFNELARINARLRGAPEAGTTG</sequence>
<dbReference type="STRING" id="1033802.SSPSH_001912"/>
<feature type="region of interest" description="Disordered" evidence="9">
    <location>
        <begin position="80"/>
        <end position="115"/>
    </location>
</feature>
<comment type="subcellular location">
    <subcellularLocation>
        <location evidence="7">Cell outer membrane</location>
        <topology evidence="7">Peripheral membrane protein</topology>
    </subcellularLocation>
</comment>
<dbReference type="GO" id="GO:0015562">
    <property type="term" value="F:efflux transmembrane transporter activity"/>
    <property type="evidence" value="ECO:0007669"/>
    <property type="project" value="InterPro"/>
</dbReference>
<feature type="compositionally biased region" description="Gly residues" evidence="9">
    <location>
        <begin position="92"/>
        <end position="107"/>
    </location>
</feature>
<dbReference type="EMBL" id="AFNV02000012">
    <property type="protein sequence ID" value="ERJ19073.1"/>
    <property type="molecule type" value="Genomic_DNA"/>
</dbReference>
<dbReference type="PIRSF" id="PIRSF001892">
    <property type="entry name" value="CyaE"/>
    <property type="match status" value="1"/>
</dbReference>
<dbReference type="GO" id="GO:0015288">
    <property type="term" value="F:porin activity"/>
    <property type="evidence" value="ECO:0007669"/>
    <property type="project" value="TreeGrafter"/>
</dbReference>